<keyword evidence="2" id="KW-1185">Reference proteome</keyword>
<organism evidence="1 2">
    <name type="scientific">Trifolium medium</name>
    <dbReference type="NCBI Taxonomy" id="97028"/>
    <lineage>
        <taxon>Eukaryota</taxon>
        <taxon>Viridiplantae</taxon>
        <taxon>Streptophyta</taxon>
        <taxon>Embryophyta</taxon>
        <taxon>Tracheophyta</taxon>
        <taxon>Spermatophyta</taxon>
        <taxon>Magnoliopsida</taxon>
        <taxon>eudicotyledons</taxon>
        <taxon>Gunneridae</taxon>
        <taxon>Pentapetalae</taxon>
        <taxon>rosids</taxon>
        <taxon>fabids</taxon>
        <taxon>Fabales</taxon>
        <taxon>Fabaceae</taxon>
        <taxon>Papilionoideae</taxon>
        <taxon>50 kb inversion clade</taxon>
        <taxon>NPAAA clade</taxon>
        <taxon>Hologalegina</taxon>
        <taxon>IRL clade</taxon>
        <taxon>Trifolieae</taxon>
        <taxon>Trifolium</taxon>
    </lineage>
</organism>
<dbReference type="EMBL" id="LXQA010663835">
    <property type="protein sequence ID" value="MCI64825.1"/>
    <property type="molecule type" value="Genomic_DNA"/>
</dbReference>
<accession>A0A392TY73</accession>
<dbReference type="Proteomes" id="UP000265520">
    <property type="component" value="Unassembled WGS sequence"/>
</dbReference>
<name>A0A392TY73_9FABA</name>
<evidence type="ECO:0000313" key="2">
    <source>
        <dbReference type="Proteomes" id="UP000265520"/>
    </source>
</evidence>
<reference evidence="1 2" key="1">
    <citation type="journal article" date="2018" name="Front. Plant Sci.">
        <title>Red Clover (Trifolium pratense) and Zigzag Clover (T. medium) - A Picture of Genomic Similarities and Differences.</title>
        <authorList>
            <person name="Dluhosova J."/>
            <person name="Istvanek J."/>
            <person name="Nedelnik J."/>
            <person name="Repkova J."/>
        </authorList>
    </citation>
    <scope>NUCLEOTIDE SEQUENCE [LARGE SCALE GENOMIC DNA]</scope>
    <source>
        <strain evidence="2">cv. 10/8</strain>
        <tissue evidence="1">Leaf</tissue>
    </source>
</reference>
<evidence type="ECO:0000313" key="1">
    <source>
        <dbReference type="EMBL" id="MCI64825.1"/>
    </source>
</evidence>
<protein>
    <submittedName>
        <fullName evidence="1">Uncharacterized protein</fullName>
    </submittedName>
</protein>
<proteinExistence type="predicted"/>
<dbReference type="AlphaFoldDB" id="A0A392TY73"/>
<comment type="caution">
    <text evidence="1">The sequence shown here is derived from an EMBL/GenBank/DDBJ whole genome shotgun (WGS) entry which is preliminary data.</text>
</comment>
<feature type="non-terminal residue" evidence="1">
    <location>
        <position position="71"/>
    </location>
</feature>
<sequence length="71" mass="7955">MGQVAGLQLRVLLEETKIIMTRCHAVCAIMRGELTRVGDLIARSIKRMIMAADVYIGHPFVITTLCERLQV</sequence>